<reference evidence="1" key="1">
    <citation type="journal article" date="2022" name="bioRxiv">
        <title>Sequencing and chromosome-scale assembly of the giantPleurodeles waltlgenome.</title>
        <authorList>
            <person name="Brown T."/>
            <person name="Elewa A."/>
            <person name="Iarovenko S."/>
            <person name="Subramanian E."/>
            <person name="Araus A.J."/>
            <person name="Petzold A."/>
            <person name="Susuki M."/>
            <person name="Suzuki K.-i.T."/>
            <person name="Hayashi T."/>
            <person name="Toyoda A."/>
            <person name="Oliveira C."/>
            <person name="Osipova E."/>
            <person name="Leigh N.D."/>
            <person name="Simon A."/>
            <person name="Yun M.H."/>
        </authorList>
    </citation>
    <scope>NUCLEOTIDE SEQUENCE</scope>
    <source>
        <strain evidence="1">20211129_DDA</strain>
        <tissue evidence="1">Liver</tissue>
    </source>
</reference>
<dbReference type="EMBL" id="JANPWB010000004">
    <property type="protein sequence ID" value="KAJ1193553.1"/>
    <property type="molecule type" value="Genomic_DNA"/>
</dbReference>
<evidence type="ECO:0000313" key="2">
    <source>
        <dbReference type="Proteomes" id="UP001066276"/>
    </source>
</evidence>
<accession>A0AAV7UZS0</accession>
<dbReference type="Proteomes" id="UP001066276">
    <property type="component" value="Chromosome 2_2"/>
</dbReference>
<evidence type="ECO:0000313" key="1">
    <source>
        <dbReference type="EMBL" id="KAJ1193553.1"/>
    </source>
</evidence>
<organism evidence="1 2">
    <name type="scientific">Pleurodeles waltl</name>
    <name type="common">Iberian ribbed newt</name>
    <dbReference type="NCBI Taxonomy" id="8319"/>
    <lineage>
        <taxon>Eukaryota</taxon>
        <taxon>Metazoa</taxon>
        <taxon>Chordata</taxon>
        <taxon>Craniata</taxon>
        <taxon>Vertebrata</taxon>
        <taxon>Euteleostomi</taxon>
        <taxon>Amphibia</taxon>
        <taxon>Batrachia</taxon>
        <taxon>Caudata</taxon>
        <taxon>Salamandroidea</taxon>
        <taxon>Salamandridae</taxon>
        <taxon>Pleurodelinae</taxon>
        <taxon>Pleurodeles</taxon>
    </lineage>
</organism>
<name>A0AAV7UZS0_PLEWA</name>
<proteinExistence type="predicted"/>
<gene>
    <name evidence="1" type="ORF">NDU88_002850</name>
</gene>
<sequence>MAGSLQLTVKVENGRPEIVVTTNILNIEELFPLFSSRVINGINSTRDAADTESSLVNDRADQILSEDLMALMDNNSEGRNNAPNLSGATAPWIVLAAMHTPEKHQNLSAVDGTTESEPSPALQQILQEILREMKEM</sequence>
<keyword evidence="2" id="KW-1185">Reference proteome</keyword>
<protein>
    <submittedName>
        <fullName evidence="1">Uncharacterized protein</fullName>
    </submittedName>
</protein>
<dbReference type="AlphaFoldDB" id="A0AAV7UZS0"/>
<comment type="caution">
    <text evidence="1">The sequence shown here is derived from an EMBL/GenBank/DDBJ whole genome shotgun (WGS) entry which is preliminary data.</text>
</comment>